<evidence type="ECO:0000256" key="1">
    <source>
        <dbReference type="SAM" id="MobiDB-lite"/>
    </source>
</evidence>
<dbReference type="Gene3D" id="1.20.140.150">
    <property type="match status" value="1"/>
</dbReference>
<proteinExistence type="predicted"/>
<dbReference type="InterPro" id="IPR051072">
    <property type="entry name" value="CACNG_subunit"/>
</dbReference>
<dbReference type="GO" id="GO:0099590">
    <property type="term" value="P:neurotransmitter receptor internalization"/>
    <property type="evidence" value="ECO:0007669"/>
    <property type="project" value="TreeGrafter"/>
</dbReference>
<evidence type="ECO:0000313" key="3">
    <source>
        <dbReference type="Proteomes" id="UP000694393"/>
    </source>
</evidence>
<organism evidence="2 3">
    <name type="scientific">Pelusios castaneus</name>
    <name type="common">West African mud turtle</name>
    <dbReference type="NCBI Taxonomy" id="367368"/>
    <lineage>
        <taxon>Eukaryota</taxon>
        <taxon>Metazoa</taxon>
        <taxon>Chordata</taxon>
        <taxon>Craniata</taxon>
        <taxon>Vertebrata</taxon>
        <taxon>Euteleostomi</taxon>
        <taxon>Archelosauria</taxon>
        <taxon>Testudinata</taxon>
        <taxon>Testudines</taxon>
        <taxon>Pleurodira</taxon>
        <taxon>Pelomedusidae</taxon>
        <taxon>Pelusios</taxon>
    </lineage>
</organism>
<dbReference type="GO" id="GO:0032281">
    <property type="term" value="C:AMPA glutamate receptor complex"/>
    <property type="evidence" value="ECO:0007669"/>
    <property type="project" value="TreeGrafter"/>
</dbReference>
<dbReference type="GO" id="GO:0016247">
    <property type="term" value="F:channel regulator activity"/>
    <property type="evidence" value="ECO:0007669"/>
    <property type="project" value="TreeGrafter"/>
</dbReference>
<dbReference type="GO" id="GO:0098970">
    <property type="term" value="P:postsynaptic neurotransmitter receptor diffusion trapping"/>
    <property type="evidence" value="ECO:0007669"/>
    <property type="project" value="TreeGrafter"/>
</dbReference>
<dbReference type="Proteomes" id="UP000694393">
    <property type="component" value="Unplaced"/>
</dbReference>
<dbReference type="Ensembl" id="ENSPCET00000019807.1">
    <property type="protein sequence ID" value="ENSPCEP00000019156.1"/>
    <property type="gene ID" value="ENSPCEG00000014894.1"/>
</dbReference>
<dbReference type="GO" id="GO:0098839">
    <property type="term" value="C:postsynaptic density membrane"/>
    <property type="evidence" value="ECO:0007669"/>
    <property type="project" value="TreeGrafter"/>
</dbReference>
<reference evidence="2" key="1">
    <citation type="submission" date="2025-08" db="UniProtKB">
        <authorList>
            <consortium name="Ensembl"/>
        </authorList>
    </citation>
    <scope>IDENTIFICATION</scope>
</reference>
<evidence type="ECO:0000313" key="2">
    <source>
        <dbReference type="Ensembl" id="ENSPCEP00000019156.1"/>
    </source>
</evidence>
<sequence length="241" mass="24862">RAPVPFSLSSPHRIPPPGPCPLLSLLPPPGPCPLLSLLPPPHPSAGPCPLPSLLPAPRCIPPQGPCSVPLSSPPHIPLPGPCPLPSLLPPTASLRRAPPSTAASLLPAPCVLPPFRCIPPPGSVSFPPSLLCAWRPGREPSPANGSSGPGERPLSGGLRAAGVKDVVAAGRPERPGVRARSVSSVWRPPPPRMSNCSSRALTLLSSVFGACGLLLVGIAVSTDYWLYMEEGIVLQQNQTTE</sequence>
<accession>A0A8C8SEL5</accession>
<name>A0A8C8SEL5_9SAUR</name>
<dbReference type="GO" id="GO:0098943">
    <property type="term" value="P:neurotransmitter receptor transport, postsynaptic endosome to lysosome"/>
    <property type="evidence" value="ECO:0007669"/>
    <property type="project" value="TreeGrafter"/>
</dbReference>
<keyword evidence="3" id="KW-1185">Reference proteome</keyword>
<dbReference type="PANTHER" id="PTHR12107:SF12">
    <property type="entry name" value="VOLTAGE-DEPENDENT CALCIUM CHANNEL GAMMA-7 SUBUNIT"/>
    <property type="match status" value="1"/>
</dbReference>
<protein>
    <submittedName>
        <fullName evidence="2">Uncharacterized protein</fullName>
    </submittedName>
</protein>
<dbReference type="GO" id="GO:0019226">
    <property type="term" value="P:transmission of nerve impulse"/>
    <property type="evidence" value="ECO:0007669"/>
    <property type="project" value="TreeGrafter"/>
</dbReference>
<dbReference type="PANTHER" id="PTHR12107">
    <property type="entry name" value="VOLTAGE-DEPENDENT CALCIUM CHANNEL GAMMA SUBUNIT"/>
    <property type="match status" value="1"/>
</dbReference>
<dbReference type="GO" id="GO:0005245">
    <property type="term" value="F:voltage-gated calcium channel activity"/>
    <property type="evidence" value="ECO:0007669"/>
    <property type="project" value="TreeGrafter"/>
</dbReference>
<feature type="region of interest" description="Disordered" evidence="1">
    <location>
        <begin position="137"/>
        <end position="157"/>
    </location>
</feature>
<dbReference type="AlphaFoldDB" id="A0A8C8SEL5"/>
<reference evidence="2" key="2">
    <citation type="submission" date="2025-09" db="UniProtKB">
        <authorList>
            <consortium name="Ensembl"/>
        </authorList>
    </citation>
    <scope>IDENTIFICATION</scope>
</reference>
<dbReference type="GO" id="GO:0051968">
    <property type="term" value="P:positive regulation of synaptic transmission, glutamatergic"/>
    <property type="evidence" value="ECO:0007669"/>
    <property type="project" value="TreeGrafter"/>
</dbReference>